<name>A0A2P7QXX8_9GAMM</name>
<comment type="caution">
    <text evidence="2">The sequence shown here is derived from an EMBL/GenBank/DDBJ whole genome shotgun (WGS) entry which is preliminary data.</text>
</comment>
<dbReference type="PANTHER" id="PTHR46732:SF8">
    <property type="entry name" value="ATP-DEPENDENT PROTEASE LA (LON) DOMAIN PROTEIN"/>
    <property type="match status" value="1"/>
</dbReference>
<dbReference type="GO" id="GO:0006508">
    <property type="term" value="P:proteolysis"/>
    <property type="evidence" value="ECO:0007669"/>
    <property type="project" value="UniProtKB-KW"/>
</dbReference>
<proteinExistence type="predicted"/>
<dbReference type="SUPFAM" id="SSF88697">
    <property type="entry name" value="PUA domain-like"/>
    <property type="match status" value="1"/>
</dbReference>
<evidence type="ECO:0000313" key="3">
    <source>
        <dbReference type="Proteomes" id="UP000242181"/>
    </source>
</evidence>
<dbReference type="Gene3D" id="1.10.4060.10">
    <property type="entry name" value="BPP1347 like domain"/>
    <property type="match status" value="1"/>
</dbReference>
<dbReference type="Pfam" id="PF02190">
    <property type="entry name" value="LON_substr_bdg"/>
    <property type="match status" value="1"/>
</dbReference>
<dbReference type="PANTHER" id="PTHR46732">
    <property type="entry name" value="ATP-DEPENDENT PROTEASE LA (LON) DOMAIN PROTEIN"/>
    <property type="match status" value="1"/>
</dbReference>
<keyword evidence="3" id="KW-1185">Reference proteome</keyword>
<gene>
    <name evidence="2" type="ORF">C7I36_09200</name>
</gene>
<dbReference type="Gene3D" id="2.30.130.40">
    <property type="entry name" value="LON domain-like"/>
    <property type="match status" value="1"/>
</dbReference>
<keyword evidence="2" id="KW-0645">Protease</keyword>
<evidence type="ECO:0000259" key="1">
    <source>
        <dbReference type="SMART" id="SM00464"/>
    </source>
</evidence>
<protein>
    <submittedName>
        <fullName evidence="2">ATP-dependent protease La</fullName>
    </submittedName>
</protein>
<dbReference type="Proteomes" id="UP000242181">
    <property type="component" value="Unassembled WGS sequence"/>
</dbReference>
<dbReference type="InterPro" id="IPR015947">
    <property type="entry name" value="PUA-like_sf"/>
</dbReference>
<dbReference type="RefSeq" id="WP_106453421.1">
    <property type="nucleotide sequence ID" value="NZ_PXYH01000010.1"/>
</dbReference>
<keyword evidence="2" id="KW-0378">Hydrolase</keyword>
<dbReference type="InterPro" id="IPR003111">
    <property type="entry name" value="Lon_prtase_N"/>
</dbReference>
<organism evidence="2 3">
    <name type="scientific">Zobellella taiwanensis</name>
    <dbReference type="NCBI Taxonomy" id="347535"/>
    <lineage>
        <taxon>Bacteria</taxon>
        <taxon>Pseudomonadati</taxon>
        <taxon>Pseudomonadota</taxon>
        <taxon>Gammaproteobacteria</taxon>
        <taxon>Aeromonadales</taxon>
        <taxon>Aeromonadaceae</taxon>
        <taxon>Zobellella</taxon>
    </lineage>
</organism>
<feature type="domain" description="Lon N-terminal" evidence="1">
    <location>
        <begin position="2"/>
        <end position="187"/>
    </location>
</feature>
<reference evidence="2 3" key="1">
    <citation type="submission" date="2018-03" db="EMBL/GenBank/DDBJ databases">
        <title>The draft genome of Zobellella taiwanensis JCM 13381.</title>
        <authorList>
            <person name="Liu L."/>
            <person name="Li L."/>
            <person name="Wang T."/>
            <person name="Zhang X."/>
            <person name="Liang L."/>
        </authorList>
    </citation>
    <scope>NUCLEOTIDE SEQUENCE [LARGE SCALE GENOMIC DNA]</scope>
    <source>
        <strain evidence="2 3">JCM 13381</strain>
    </source>
</reference>
<sequence>MKLALLPLTLHLMPGGRVPLRIFEPRYLRMVAQAGRHGLGFGIGMLDEGEEEGGDLFALGTRVRIVDFYTLDDGLLGITVEATERFRILGLEREQDGLLQAEVALLDNWDPCALSPTEQVLADKLREVFDEYPELAELHPVPRWQDAAWIAQRWLEVLPIRGHYTQQLMAERNCRPALAFLMSMLRPDPQSGPCH</sequence>
<evidence type="ECO:0000313" key="2">
    <source>
        <dbReference type="EMBL" id="PSJ42832.1"/>
    </source>
</evidence>
<dbReference type="AlphaFoldDB" id="A0A2P7QXX8"/>
<dbReference type="EMBL" id="PXYH01000010">
    <property type="protein sequence ID" value="PSJ42832.1"/>
    <property type="molecule type" value="Genomic_DNA"/>
</dbReference>
<accession>A0A2P7QXX8</accession>
<dbReference type="SMART" id="SM00464">
    <property type="entry name" value="LON"/>
    <property type="match status" value="1"/>
</dbReference>
<dbReference type="OrthoDB" id="8558970at2"/>
<dbReference type="GO" id="GO:0008233">
    <property type="term" value="F:peptidase activity"/>
    <property type="evidence" value="ECO:0007669"/>
    <property type="project" value="UniProtKB-KW"/>
</dbReference>
<dbReference type="InterPro" id="IPR046336">
    <property type="entry name" value="Lon_prtase_N_sf"/>
</dbReference>